<dbReference type="AlphaFoldDB" id="A0A238XLH1"/>
<dbReference type="EMBL" id="FZNO01000014">
    <property type="protein sequence ID" value="SNR59428.1"/>
    <property type="molecule type" value="Genomic_DNA"/>
</dbReference>
<dbReference type="RefSeq" id="WP_089337133.1">
    <property type="nucleotide sequence ID" value="NZ_FZNO01000014.1"/>
</dbReference>
<evidence type="ECO:0000313" key="2">
    <source>
        <dbReference type="Proteomes" id="UP000198403"/>
    </source>
</evidence>
<reference evidence="1 2" key="1">
    <citation type="submission" date="2017-06" db="EMBL/GenBank/DDBJ databases">
        <authorList>
            <person name="Kim H.J."/>
            <person name="Triplett B.A."/>
        </authorList>
    </citation>
    <scope>NUCLEOTIDE SEQUENCE [LARGE SCALE GENOMIC DNA]</scope>
    <source>
        <strain evidence="1 2">DSM 44272</strain>
    </source>
</reference>
<evidence type="ECO:0000313" key="1">
    <source>
        <dbReference type="EMBL" id="SNR59428.1"/>
    </source>
</evidence>
<protein>
    <submittedName>
        <fullName evidence="1">Uncharacterized protein</fullName>
    </submittedName>
</protein>
<dbReference type="OrthoDB" id="5521008at2"/>
<proteinExistence type="predicted"/>
<dbReference type="Proteomes" id="UP000198403">
    <property type="component" value="Unassembled WGS sequence"/>
</dbReference>
<gene>
    <name evidence="1" type="ORF">SAMN06272737_11485</name>
</gene>
<organism evidence="1 2">
    <name type="scientific">Blastococcus mobilis</name>
    <dbReference type="NCBI Taxonomy" id="1938746"/>
    <lineage>
        <taxon>Bacteria</taxon>
        <taxon>Bacillati</taxon>
        <taxon>Actinomycetota</taxon>
        <taxon>Actinomycetes</taxon>
        <taxon>Geodermatophilales</taxon>
        <taxon>Geodermatophilaceae</taxon>
        <taxon>Blastococcus</taxon>
    </lineage>
</organism>
<keyword evidence="2" id="KW-1185">Reference proteome</keyword>
<name>A0A238XLH1_9ACTN</name>
<accession>A0A238XLH1</accession>
<sequence>MREPSVVPIDVLETAFRTIVAHLREIAGDDVLVEVDYYWSIPEEAAYDVYREPGSLTIGQLSECVDHLRRLADDSPAVLSYALVWLGEVLMAIGRTVVR</sequence>